<keyword evidence="3" id="KW-1185">Reference proteome</keyword>
<dbReference type="AlphaFoldDB" id="A0A8T9SP91"/>
<feature type="domain" description="Glycosyltransferase subfamily 4-like N-terminal" evidence="1">
    <location>
        <begin position="16"/>
        <end position="192"/>
    </location>
</feature>
<reference evidence="2 3" key="1">
    <citation type="submission" date="2022-04" db="EMBL/GenBank/DDBJ databases">
        <title>Hymenobacter sp. isolated from the air.</title>
        <authorList>
            <person name="Won M."/>
            <person name="Lee C.-M."/>
            <person name="Woen H.-Y."/>
            <person name="Kwon S.-W."/>
        </authorList>
    </citation>
    <scope>NUCLEOTIDE SEQUENCE [LARGE SCALE GENOMIC DNA]</scope>
    <source>
        <strain evidence="3">5413 J-13</strain>
    </source>
</reference>
<name>A0A8T9SP91_9BACT</name>
<dbReference type="PANTHER" id="PTHR12526">
    <property type="entry name" value="GLYCOSYLTRANSFERASE"/>
    <property type="match status" value="1"/>
</dbReference>
<dbReference type="RefSeq" id="WP_245091196.1">
    <property type="nucleotide sequence ID" value="NZ_CP095053.1"/>
</dbReference>
<dbReference type="Pfam" id="PF13439">
    <property type="entry name" value="Glyco_transf_4"/>
    <property type="match status" value="1"/>
</dbReference>
<evidence type="ECO:0000313" key="3">
    <source>
        <dbReference type="Proteomes" id="UP000829925"/>
    </source>
</evidence>
<gene>
    <name evidence="2" type="ORF">MUN82_13440</name>
</gene>
<dbReference type="GO" id="GO:0016757">
    <property type="term" value="F:glycosyltransferase activity"/>
    <property type="evidence" value="ECO:0007669"/>
    <property type="project" value="TreeGrafter"/>
</dbReference>
<dbReference type="InterPro" id="IPR028098">
    <property type="entry name" value="Glyco_trans_4-like_N"/>
</dbReference>
<dbReference type="Pfam" id="PF13692">
    <property type="entry name" value="Glyco_trans_1_4"/>
    <property type="match status" value="1"/>
</dbReference>
<dbReference type="Gene3D" id="3.40.50.2000">
    <property type="entry name" value="Glycogen Phosphorylase B"/>
    <property type="match status" value="2"/>
</dbReference>
<accession>A0A8T9SP91</accession>
<dbReference type="SUPFAM" id="SSF53756">
    <property type="entry name" value="UDP-Glycosyltransferase/glycogen phosphorylase"/>
    <property type="match status" value="1"/>
</dbReference>
<dbReference type="Proteomes" id="UP000829925">
    <property type="component" value="Chromosome"/>
</dbReference>
<sequence>MRIAYISFEYPPDTAVGGIATYVYQVSQMMKSRGHDVEVFCASFTRNVSEEFEGILVHRIVADVPGFPKKILPVFQARQQTQPFDLIESPEYSGDGYEIKKQFPRLPMVVKLHTPSYFIHELNNSYVPFKTKLKYVVGGIVRRQQRHPFWKWRKRSQDIDYLTAKLADQIHTPSISLGDIVAQAWDIDRRRILNVPYPFSANQKFLEIPITADHDNQTFMYLGRLEIRKGIVELVKAVPAIFQAVPNARFRIVGRTAQSTEPGLTMKEYVQRELRPYLDRIDFLEATPDQIPGILAQTAVCVFPSLWENFPNVCLEAMSAGRAIVGSREGGMYDMLHSPPAGLLVNPRRPKEIAHAVVRLLQNPQLRYDLGTAARQKVVAAYNSEVIGNLMEAHYAELAGR</sequence>
<dbReference type="EMBL" id="CP095053">
    <property type="protein sequence ID" value="UOR03948.1"/>
    <property type="molecule type" value="Genomic_DNA"/>
</dbReference>
<organism evidence="2 3">
    <name type="scientific">Hymenobacter aerilatus</name>
    <dbReference type="NCBI Taxonomy" id="2932251"/>
    <lineage>
        <taxon>Bacteria</taxon>
        <taxon>Pseudomonadati</taxon>
        <taxon>Bacteroidota</taxon>
        <taxon>Cytophagia</taxon>
        <taxon>Cytophagales</taxon>
        <taxon>Hymenobacteraceae</taxon>
        <taxon>Hymenobacter</taxon>
    </lineage>
</organism>
<dbReference type="PANTHER" id="PTHR12526:SF636">
    <property type="entry name" value="BLL3647 PROTEIN"/>
    <property type="match status" value="1"/>
</dbReference>
<dbReference type="KEGG" id="haei:MUN82_13440"/>
<dbReference type="CDD" id="cd03801">
    <property type="entry name" value="GT4_PimA-like"/>
    <property type="match status" value="1"/>
</dbReference>
<protein>
    <submittedName>
        <fullName evidence="2">Glycosyltransferase family 4 protein</fullName>
    </submittedName>
</protein>
<proteinExistence type="predicted"/>
<evidence type="ECO:0000259" key="1">
    <source>
        <dbReference type="Pfam" id="PF13439"/>
    </source>
</evidence>
<evidence type="ECO:0000313" key="2">
    <source>
        <dbReference type="EMBL" id="UOR03948.1"/>
    </source>
</evidence>